<feature type="transmembrane region" description="Helical" evidence="6">
    <location>
        <begin position="365"/>
        <end position="382"/>
    </location>
</feature>
<dbReference type="GO" id="GO:0022857">
    <property type="term" value="F:transmembrane transporter activity"/>
    <property type="evidence" value="ECO:0007669"/>
    <property type="project" value="InterPro"/>
</dbReference>
<keyword evidence="2" id="KW-1003">Cell membrane</keyword>
<dbReference type="PROSITE" id="PS50850">
    <property type="entry name" value="MFS"/>
    <property type="match status" value="1"/>
</dbReference>
<keyword evidence="9" id="KW-1185">Reference proteome</keyword>
<feature type="transmembrane region" description="Helical" evidence="6">
    <location>
        <begin position="242"/>
        <end position="261"/>
    </location>
</feature>
<dbReference type="InterPro" id="IPR005829">
    <property type="entry name" value="Sugar_transporter_CS"/>
</dbReference>
<name>A0A8J2ZHR5_9RHOB</name>
<evidence type="ECO:0000313" key="9">
    <source>
        <dbReference type="Proteomes" id="UP000617145"/>
    </source>
</evidence>
<feature type="transmembrane region" description="Helical" evidence="6">
    <location>
        <begin position="136"/>
        <end position="156"/>
    </location>
</feature>
<dbReference type="PROSITE" id="PS00217">
    <property type="entry name" value="SUGAR_TRANSPORT_2"/>
    <property type="match status" value="1"/>
</dbReference>
<feature type="transmembrane region" description="Helical" evidence="6">
    <location>
        <begin position="268"/>
        <end position="289"/>
    </location>
</feature>
<reference evidence="8" key="1">
    <citation type="journal article" date="2014" name="Int. J. Syst. Evol. Microbiol.">
        <title>Complete genome sequence of Corynebacterium casei LMG S-19264T (=DSM 44701T), isolated from a smear-ripened cheese.</title>
        <authorList>
            <consortium name="US DOE Joint Genome Institute (JGI-PGF)"/>
            <person name="Walter F."/>
            <person name="Albersmeier A."/>
            <person name="Kalinowski J."/>
            <person name="Ruckert C."/>
        </authorList>
    </citation>
    <scope>NUCLEOTIDE SEQUENCE</scope>
    <source>
        <strain evidence="8">CGMCC 1.15762</strain>
    </source>
</reference>
<dbReference type="RefSeq" id="WP_188788937.1">
    <property type="nucleotide sequence ID" value="NZ_BMJV01000001.1"/>
</dbReference>
<evidence type="ECO:0000259" key="7">
    <source>
        <dbReference type="PROSITE" id="PS50850"/>
    </source>
</evidence>
<evidence type="ECO:0000256" key="5">
    <source>
        <dbReference type="ARBA" id="ARBA00023136"/>
    </source>
</evidence>
<keyword evidence="4 6" id="KW-1133">Transmembrane helix</keyword>
<comment type="subcellular location">
    <subcellularLocation>
        <location evidence="1">Cell membrane</location>
        <topology evidence="1">Multi-pass membrane protein</topology>
    </subcellularLocation>
</comment>
<organism evidence="8 9">
    <name type="scientific">Salipiger pallidus</name>
    <dbReference type="NCBI Taxonomy" id="1775170"/>
    <lineage>
        <taxon>Bacteria</taxon>
        <taxon>Pseudomonadati</taxon>
        <taxon>Pseudomonadota</taxon>
        <taxon>Alphaproteobacteria</taxon>
        <taxon>Rhodobacterales</taxon>
        <taxon>Roseobacteraceae</taxon>
        <taxon>Salipiger</taxon>
    </lineage>
</organism>
<dbReference type="SUPFAM" id="SSF103473">
    <property type="entry name" value="MFS general substrate transporter"/>
    <property type="match status" value="1"/>
</dbReference>
<evidence type="ECO:0000256" key="6">
    <source>
        <dbReference type="SAM" id="Phobius"/>
    </source>
</evidence>
<dbReference type="InterPro" id="IPR020846">
    <property type="entry name" value="MFS_dom"/>
</dbReference>
<feature type="transmembrane region" description="Helical" evidence="6">
    <location>
        <begin position="102"/>
        <end position="124"/>
    </location>
</feature>
<proteinExistence type="predicted"/>
<evidence type="ECO:0000256" key="3">
    <source>
        <dbReference type="ARBA" id="ARBA00022692"/>
    </source>
</evidence>
<comment type="caution">
    <text evidence="8">The sequence shown here is derived from an EMBL/GenBank/DDBJ whole genome shotgun (WGS) entry which is preliminary data.</text>
</comment>
<feature type="transmembrane region" description="Helical" evidence="6">
    <location>
        <begin position="49"/>
        <end position="69"/>
    </location>
</feature>
<dbReference type="EMBL" id="BMJV01000001">
    <property type="protein sequence ID" value="GGG64192.1"/>
    <property type="molecule type" value="Genomic_DNA"/>
</dbReference>
<feature type="transmembrane region" description="Helical" evidence="6">
    <location>
        <begin position="207"/>
        <end position="230"/>
    </location>
</feature>
<sequence>MDQPDRQARLTILSLATGAFAIGVTEFASMGLLPYYAAGLEVTEPQAGAAVSAYAIGVVVGAPVLAVLGSYLPRKLLLILLMVFFMLANLFSAAATSLDTLVIARVLSGLPHGAFLGIGMLFAAEFSPPGKKAAGVAKVLMGLTVANVIGVPAAGAIGQMFGWRWCFIIVAVIAALSALMITRAAPAAAGAPAANPLRELSALANRAVWLTLAVGAVGFGAIFAIYSFFSAALINSAGAPEWVIPLALSAFGIGATAGNYYAGRLANWSHFGGALVILVGMVICSMVYAAVMGHWVAMSITVMVLGLTAGLVIPLQMRLMDVAGDGQTLAASLNHAAFNAANALGPWLAGMALSAGYGWSVTGHVAAALALGGILVLGIAWLDARPRRDKRALAGC</sequence>
<feature type="transmembrane region" description="Helical" evidence="6">
    <location>
        <begin position="12"/>
        <end position="37"/>
    </location>
</feature>
<dbReference type="InterPro" id="IPR036259">
    <property type="entry name" value="MFS_trans_sf"/>
</dbReference>
<keyword evidence="3 6" id="KW-0812">Transmembrane</keyword>
<evidence type="ECO:0000256" key="2">
    <source>
        <dbReference type="ARBA" id="ARBA00022475"/>
    </source>
</evidence>
<dbReference type="PANTHER" id="PTHR43124:SF3">
    <property type="entry name" value="CHLORAMPHENICOL EFFLUX PUMP RV0191"/>
    <property type="match status" value="1"/>
</dbReference>
<accession>A0A8J2ZHR5</accession>
<feature type="transmembrane region" description="Helical" evidence="6">
    <location>
        <begin position="295"/>
        <end position="315"/>
    </location>
</feature>
<feature type="domain" description="Major facilitator superfamily (MFS) profile" evidence="7">
    <location>
        <begin position="11"/>
        <end position="385"/>
    </location>
</feature>
<gene>
    <name evidence="8" type="primary">araJ</name>
    <name evidence="8" type="ORF">GCM10011415_08400</name>
</gene>
<keyword evidence="5 6" id="KW-0472">Membrane</keyword>
<evidence type="ECO:0000256" key="4">
    <source>
        <dbReference type="ARBA" id="ARBA00022989"/>
    </source>
</evidence>
<dbReference type="CDD" id="cd17324">
    <property type="entry name" value="MFS_NepI_like"/>
    <property type="match status" value="1"/>
</dbReference>
<dbReference type="InterPro" id="IPR011701">
    <property type="entry name" value="MFS"/>
</dbReference>
<dbReference type="Gene3D" id="1.20.1250.20">
    <property type="entry name" value="MFS general substrate transporter like domains"/>
    <property type="match status" value="2"/>
</dbReference>
<reference evidence="8" key="2">
    <citation type="submission" date="2020-09" db="EMBL/GenBank/DDBJ databases">
        <authorList>
            <person name="Sun Q."/>
            <person name="Zhou Y."/>
        </authorList>
    </citation>
    <scope>NUCLEOTIDE SEQUENCE</scope>
    <source>
        <strain evidence="8">CGMCC 1.15762</strain>
    </source>
</reference>
<feature type="transmembrane region" description="Helical" evidence="6">
    <location>
        <begin position="76"/>
        <end position="96"/>
    </location>
</feature>
<dbReference type="PANTHER" id="PTHR43124">
    <property type="entry name" value="PURINE EFFLUX PUMP PBUE"/>
    <property type="match status" value="1"/>
</dbReference>
<dbReference type="GO" id="GO:0005886">
    <property type="term" value="C:plasma membrane"/>
    <property type="evidence" value="ECO:0007669"/>
    <property type="project" value="UniProtKB-SubCell"/>
</dbReference>
<protein>
    <submittedName>
        <fullName evidence="8">MFS transporter</fullName>
    </submittedName>
</protein>
<dbReference type="AlphaFoldDB" id="A0A8J2ZHR5"/>
<evidence type="ECO:0000256" key="1">
    <source>
        <dbReference type="ARBA" id="ARBA00004651"/>
    </source>
</evidence>
<dbReference type="Proteomes" id="UP000617145">
    <property type="component" value="Unassembled WGS sequence"/>
</dbReference>
<dbReference type="InterPro" id="IPR050189">
    <property type="entry name" value="MFS_Efflux_Transporters"/>
</dbReference>
<dbReference type="Pfam" id="PF07690">
    <property type="entry name" value="MFS_1"/>
    <property type="match status" value="1"/>
</dbReference>
<feature type="transmembrane region" description="Helical" evidence="6">
    <location>
        <begin position="162"/>
        <end position="186"/>
    </location>
</feature>
<evidence type="ECO:0000313" key="8">
    <source>
        <dbReference type="EMBL" id="GGG64192.1"/>
    </source>
</evidence>